<evidence type="ECO:0000259" key="2">
    <source>
        <dbReference type="Pfam" id="PF13208"/>
    </source>
</evidence>
<organism evidence="4 5">
    <name type="scientific">Parafannyhessea umbonata</name>
    <dbReference type="NCBI Taxonomy" id="604330"/>
    <lineage>
        <taxon>Bacteria</taxon>
        <taxon>Bacillati</taxon>
        <taxon>Actinomycetota</taxon>
        <taxon>Coriobacteriia</taxon>
        <taxon>Coriobacteriales</taxon>
        <taxon>Atopobiaceae</taxon>
        <taxon>Parafannyhessea</taxon>
    </lineage>
</organism>
<dbReference type="Proteomes" id="UP000198528">
    <property type="component" value="Unassembled WGS sequence"/>
</dbReference>
<keyword evidence="5" id="KW-1185">Reference proteome</keyword>
<feature type="compositionally biased region" description="Low complexity" evidence="1">
    <location>
        <begin position="74"/>
        <end position="91"/>
    </location>
</feature>
<dbReference type="EMBL" id="FMZL01000003">
    <property type="protein sequence ID" value="SDC09937.1"/>
    <property type="molecule type" value="Genomic_DNA"/>
</dbReference>
<evidence type="ECO:0000313" key="5">
    <source>
        <dbReference type="Proteomes" id="UP000198528"/>
    </source>
</evidence>
<proteinExistence type="predicted"/>
<feature type="region of interest" description="Disordered" evidence="1">
    <location>
        <begin position="50"/>
        <end position="183"/>
    </location>
</feature>
<feature type="domain" description="TerB N-terminal" evidence="2">
    <location>
        <begin position="182"/>
        <end position="341"/>
    </location>
</feature>
<dbReference type="AlphaFoldDB" id="A0A1G6ITV4"/>
<feature type="compositionally biased region" description="Low complexity" evidence="1">
    <location>
        <begin position="609"/>
        <end position="632"/>
    </location>
</feature>
<dbReference type="Pfam" id="PF13208">
    <property type="entry name" value="TerB_N"/>
    <property type="match status" value="1"/>
</dbReference>
<feature type="compositionally biased region" description="Low complexity" evidence="1">
    <location>
        <begin position="575"/>
        <end position="592"/>
    </location>
</feature>
<accession>A0A1G6ITV4</accession>
<feature type="region of interest" description="Disordered" evidence="1">
    <location>
        <begin position="1"/>
        <end position="31"/>
    </location>
</feature>
<evidence type="ECO:0000256" key="1">
    <source>
        <dbReference type="SAM" id="MobiDB-lite"/>
    </source>
</evidence>
<dbReference type="Pfam" id="PF15615">
    <property type="entry name" value="TerB_C"/>
    <property type="match status" value="1"/>
</dbReference>
<feature type="region of interest" description="Disordered" evidence="1">
    <location>
        <begin position="572"/>
        <end position="636"/>
    </location>
</feature>
<dbReference type="InterPro" id="IPR025266">
    <property type="entry name" value="TerB_N"/>
</dbReference>
<feature type="compositionally biased region" description="Basic and acidic residues" evidence="1">
    <location>
        <begin position="55"/>
        <end position="73"/>
    </location>
</feature>
<evidence type="ECO:0000259" key="3">
    <source>
        <dbReference type="Pfam" id="PF15615"/>
    </source>
</evidence>
<evidence type="ECO:0000313" key="4">
    <source>
        <dbReference type="EMBL" id="SDC09937.1"/>
    </source>
</evidence>
<dbReference type="RefSeq" id="WP_090845186.1">
    <property type="nucleotide sequence ID" value="NZ_FMZL01000003.1"/>
</dbReference>
<sequence>MDQDYKQGERARGTSAQDGRGDSPAAIDSRARQVIDRILQGASERERAIFSQRTFGDEPILRTGADLRREREATASAAAPSAAPADAGATGMRPAPLPGASGREERAALRRAARAELPPRPRPTHGDALRQRSWLDELDAPLDADGPSSGWPYDGWSWPHPDVAPSHPRQGSRKASARAGSNLPQTLRELRQLETEPQPNGTRLTGVSLFVAQARLAASYEDDSAPSPFGVRYRYSVSYRDLSDEELRGYFAWRTAWRAHREDRIPYTYGHILAAELVNGIGAEPGMPCLQELVRLRDRATELDADGMSSGLAFDARRWIRDYAVLHNLPAELATSADERAFAQAVATLRTAERAVLCETGARGLTPKDMPAHVPTDADVWKAMAALSSYNVERSPFLRNNPQSAAAVGAAVFRALAKHCGKRRKTNLVDGLVGWESSVGWFPFPDLPCTLPKELPSPTYRIDACTRVTTLAGRWFIYRGYEHVGKSRDLGRILRAMDRQMREDWDDPRALKPRPLAKYLEKIVVQASAEERQRELEAESRKIVIDLSKLGGIRAAAATTREALLVDEEIEDEPAATTAPAPSSPAPTASAPMAHPVHAGEKNAAPSVANPTATDGTTAAATSPASPNPVAAEDGQTPCGLDFLELKVIARVSEGKPFSDLLGPGKPMASVLVDSINEKLFDELGDTAIEYVDGEPRLVPDYVEDVRDICGL</sequence>
<dbReference type="STRING" id="604330.SAMN04489857_1615"/>
<gene>
    <name evidence="4" type="ORF">SAMN04487824_10366</name>
</gene>
<reference evidence="5" key="1">
    <citation type="submission" date="2016-10" db="EMBL/GenBank/DDBJ databases">
        <authorList>
            <person name="Varghese N."/>
            <person name="Submissions S."/>
        </authorList>
    </citation>
    <scope>NUCLEOTIDE SEQUENCE [LARGE SCALE GENOMIC DNA]</scope>
    <source>
        <strain evidence="5">DSM 22619</strain>
    </source>
</reference>
<dbReference type="InterPro" id="IPR028932">
    <property type="entry name" value="TerB-C"/>
</dbReference>
<feature type="domain" description="TerB-C" evidence="3">
    <location>
        <begin position="529"/>
        <end position="707"/>
    </location>
</feature>
<feature type="compositionally biased region" description="Basic and acidic residues" evidence="1">
    <location>
        <begin position="102"/>
        <end position="135"/>
    </location>
</feature>
<protein>
    <submittedName>
        <fullName evidence="4">TerB-C domain-containing protein</fullName>
    </submittedName>
</protein>
<name>A0A1G6ITV4_9ACTN</name>
<feature type="compositionally biased region" description="Basic and acidic residues" evidence="1">
    <location>
        <begin position="1"/>
        <end position="12"/>
    </location>
</feature>